<dbReference type="Proteomes" id="UP000247569">
    <property type="component" value="Unassembled WGS sequence"/>
</dbReference>
<dbReference type="EMBL" id="QJKF01000012">
    <property type="protein sequence ID" value="PXX59183.1"/>
    <property type="molecule type" value="Genomic_DNA"/>
</dbReference>
<gene>
    <name evidence="1" type="ORF">DFR70_112100</name>
</gene>
<dbReference type="AlphaFoldDB" id="A0A318JUQ7"/>
<keyword evidence="2" id="KW-1185">Reference proteome</keyword>
<comment type="caution">
    <text evidence="1">The sequence shown here is derived from an EMBL/GenBank/DDBJ whole genome shotgun (WGS) entry which is preliminary data.</text>
</comment>
<dbReference type="GO" id="GO:0000287">
    <property type="term" value="F:magnesium ion binding"/>
    <property type="evidence" value="ECO:0007669"/>
    <property type="project" value="UniProtKB-ARBA"/>
</dbReference>
<sequence>MNSNSYAASVARGIWAAEVDLVGYVPSVSVAPVITALVDSSGGADGISERVFPLSREEEAAGLMGALPLTGKLGAIVMQDNGFGNALTALTTFNMAYHLPLLIVANTRGGLGEYNSMIHTFSQHVPRVLDQFGIQSFQLDRRSGPDDWAAVVTEAGVHARMTFRPVVVLTHFWATDGKAA</sequence>
<keyword evidence="1" id="KW-0670">Pyruvate</keyword>
<protein>
    <submittedName>
        <fullName evidence="1">Sulfopyruvate decarboxylase subunit alpha</fullName>
    </submittedName>
</protein>
<organism evidence="1 2">
    <name type="scientific">Nocardia tenerifensis</name>
    <dbReference type="NCBI Taxonomy" id="228006"/>
    <lineage>
        <taxon>Bacteria</taxon>
        <taxon>Bacillati</taxon>
        <taxon>Actinomycetota</taxon>
        <taxon>Actinomycetes</taxon>
        <taxon>Mycobacteriales</taxon>
        <taxon>Nocardiaceae</taxon>
        <taxon>Nocardia</taxon>
    </lineage>
</organism>
<name>A0A318JUQ7_9NOCA</name>
<accession>A0A318JUQ7</accession>
<dbReference type="Gene3D" id="3.40.50.970">
    <property type="match status" value="1"/>
</dbReference>
<dbReference type="OrthoDB" id="9785953at2"/>
<proteinExistence type="predicted"/>
<dbReference type="RefSeq" id="WP_040735931.1">
    <property type="nucleotide sequence ID" value="NZ_QJKF01000012.1"/>
</dbReference>
<evidence type="ECO:0000313" key="2">
    <source>
        <dbReference type="Proteomes" id="UP000247569"/>
    </source>
</evidence>
<dbReference type="SUPFAM" id="SSF52518">
    <property type="entry name" value="Thiamin diphosphate-binding fold (THDP-binding)"/>
    <property type="match status" value="1"/>
</dbReference>
<dbReference type="InterPro" id="IPR029061">
    <property type="entry name" value="THDP-binding"/>
</dbReference>
<evidence type="ECO:0000313" key="1">
    <source>
        <dbReference type="EMBL" id="PXX59183.1"/>
    </source>
</evidence>
<dbReference type="CDD" id="cd07035">
    <property type="entry name" value="TPP_PYR_POX_like"/>
    <property type="match status" value="1"/>
</dbReference>
<reference evidence="1 2" key="1">
    <citation type="submission" date="2018-05" db="EMBL/GenBank/DDBJ databases">
        <title>Genomic Encyclopedia of Type Strains, Phase IV (KMG-IV): sequencing the most valuable type-strain genomes for metagenomic binning, comparative biology and taxonomic classification.</title>
        <authorList>
            <person name="Goeker M."/>
        </authorList>
    </citation>
    <scope>NUCLEOTIDE SEQUENCE [LARGE SCALE GENOMIC DNA]</scope>
    <source>
        <strain evidence="1 2">DSM 44704</strain>
    </source>
</reference>